<gene>
    <name evidence="10" type="primary">LOC114325967</name>
</gene>
<evidence type="ECO:0000256" key="2">
    <source>
        <dbReference type="ARBA" id="ARBA00022475"/>
    </source>
</evidence>
<name>A0A6P7F898_DIAVI</name>
<dbReference type="GO" id="GO:0008049">
    <property type="term" value="P:male courtship behavior"/>
    <property type="evidence" value="ECO:0007669"/>
    <property type="project" value="TreeGrafter"/>
</dbReference>
<dbReference type="PANTHER" id="PTHR21143">
    <property type="entry name" value="INVERTEBRATE GUSTATORY RECEPTOR"/>
    <property type="match status" value="1"/>
</dbReference>
<feature type="transmembrane region" description="Helical" evidence="8">
    <location>
        <begin position="236"/>
        <end position="254"/>
    </location>
</feature>
<keyword evidence="9" id="KW-0732">Signal</keyword>
<dbReference type="Pfam" id="PF08395">
    <property type="entry name" value="7tm_7"/>
    <property type="match status" value="1"/>
</dbReference>
<dbReference type="GO" id="GO:0005886">
    <property type="term" value="C:plasma membrane"/>
    <property type="evidence" value="ECO:0007669"/>
    <property type="project" value="UniProtKB-SubCell"/>
</dbReference>
<dbReference type="FunCoup" id="A0A6P7F898">
    <property type="interactions" value="10"/>
</dbReference>
<sequence>MWARSFIPLFADVALGCGQGLAQRFFTPGFRLALHWELARRFLVGFGLIDGADGVFFRSGLQVEEIVEITTSIKKRLVEIYKLTEVVNHKGARHQKKSVYVINNVMELYKDIFFTIEIFNKFFGNLLFMRLTVNLLTILACFEFILYSITAQSYVGFYFLALFSSLIFQMCFVVRCIISCENVEKAGEKLGTLCKILQSEVQEPRLKEQLIDMSTLIAALPLSFSISGFFKINKRLIPSLISGITSYLIILIQFKAQDQCS</sequence>
<feature type="chain" id="PRO_5027843237" evidence="9">
    <location>
        <begin position="23"/>
        <end position="261"/>
    </location>
</feature>
<evidence type="ECO:0000256" key="3">
    <source>
        <dbReference type="ARBA" id="ARBA00022692"/>
    </source>
</evidence>
<dbReference type="GO" id="GO:0030425">
    <property type="term" value="C:dendrite"/>
    <property type="evidence" value="ECO:0007669"/>
    <property type="project" value="TreeGrafter"/>
</dbReference>
<feature type="transmembrane region" description="Helical" evidence="8">
    <location>
        <begin position="127"/>
        <end position="149"/>
    </location>
</feature>
<evidence type="ECO:0000256" key="1">
    <source>
        <dbReference type="ARBA" id="ARBA00004651"/>
    </source>
</evidence>
<dbReference type="GO" id="GO:0030424">
    <property type="term" value="C:axon"/>
    <property type="evidence" value="ECO:0007669"/>
    <property type="project" value="TreeGrafter"/>
</dbReference>
<feature type="transmembrane region" description="Helical" evidence="8">
    <location>
        <begin position="155"/>
        <end position="178"/>
    </location>
</feature>
<dbReference type="PANTHER" id="PTHR21143:SF133">
    <property type="entry name" value="GUSTATORY AND PHEROMONE RECEPTOR 32A-RELATED"/>
    <property type="match status" value="1"/>
</dbReference>
<dbReference type="AlphaFoldDB" id="A0A6P7F898"/>
<evidence type="ECO:0000256" key="8">
    <source>
        <dbReference type="SAM" id="Phobius"/>
    </source>
</evidence>
<feature type="signal peptide" evidence="9">
    <location>
        <begin position="1"/>
        <end position="22"/>
    </location>
</feature>
<evidence type="ECO:0000256" key="6">
    <source>
        <dbReference type="ARBA" id="ARBA00023170"/>
    </source>
</evidence>
<comment type="subcellular location">
    <subcellularLocation>
        <location evidence="1">Cell membrane</location>
        <topology evidence="1">Multi-pass membrane protein</topology>
    </subcellularLocation>
</comment>
<evidence type="ECO:0000256" key="7">
    <source>
        <dbReference type="ARBA" id="ARBA00023224"/>
    </source>
</evidence>
<keyword evidence="4 8" id="KW-1133">Transmembrane helix</keyword>
<organism evidence="10">
    <name type="scientific">Diabrotica virgifera virgifera</name>
    <name type="common">western corn rootworm</name>
    <dbReference type="NCBI Taxonomy" id="50390"/>
    <lineage>
        <taxon>Eukaryota</taxon>
        <taxon>Metazoa</taxon>
        <taxon>Ecdysozoa</taxon>
        <taxon>Arthropoda</taxon>
        <taxon>Hexapoda</taxon>
        <taxon>Insecta</taxon>
        <taxon>Pterygota</taxon>
        <taxon>Neoptera</taxon>
        <taxon>Endopterygota</taxon>
        <taxon>Coleoptera</taxon>
        <taxon>Polyphaga</taxon>
        <taxon>Cucujiformia</taxon>
        <taxon>Chrysomeloidea</taxon>
        <taxon>Chrysomelidae</taxon>
        <taxon>Galerucinae</taxon>
        <taxon>Diabroticina</taxon>
        <taxon>Diabroticites</taxon>
        <taxon>Diabrotica</taxon>
    </lineage>
</organism>
<evidence type="ECO:0000256" key="9">
    <source>
        <dbReference type="SAM" id="SignalP"/>
    </source>
</evidence>
<dbReference type="GO" id="GO:0007165">
    <property type="term" value="P:signal transduction"/>
    <property type="evidence" value="ECO:0007669"/>
    <property type="project" value="UniProtKB-KW"/>
</dbReference>
<protein>
    <submittedName>
        <fullName evidence="10">Gustatory receptor 68a-like</fullName>
    </submittedName>
</protein>
<keyword evidence="6" id="KW-0675">Receptor</keyword>
<keyword evidence="5 8" id="KW-0472">Membrane</keyword>
<evidence type="ECO:0000256" key="5">
    <source>
        <dbReference type="ARBA" id="ARBA00023136"/>
    </source>
</evidence>
<feature type="transmembrane region" description="Helical" evidence="8">
    <location>
        <begin position="210"/>
        <end position="230"/>
    </location>
</feature>
<keyword evidence="2" id="KW-1003">Cell membrane</keyword>
<dbReference type="GO" id="GO:0007635">
    <property type="term" value="P:chemosensory behavior"/>
    <property type="evidence" value="ECO:0007669"/>
    <property type="project" value="TreeGrafter"/>
</dbReference>
<dbReference type="InParanoid" id="A0A6P7F898"/>
<accession>A0A6P7F898</accession>
<dbReference type="RefSeq" id="XP_028129918.1">
    <property type="nucleotide sequence ID" value="XM_028274117.1"/>
</dbReference>
<reference evidence="10" key="1">
    <citation type="submission" date="2025-08" db="UniProtKB">
        <authorList>
            <consortium name="RefSeq"/>
        </authorList>
    </citation>
    <scope>IDENTIFICATION</scope>
    <source>
        <tissue evidence="10">Whole insect</tissue>
    </source>
</reference>
<keyword evidence="7" id="KW-0807">Transducer</keyword>
<keyword evidence="3 8" id="KW-0812">Transmembrane</keyword>
<evidence type="ECO:0000313" key="10">
    <source>
        <dbReference type="RefSeq" id="XP_028129918.1"/>
    </source>
</evidence>
<dbReference type="GO" id="GO:0043025">
    <property type="term" value="C:neuronal cell body"/>
    <property type="evidence" value="ECO:0007669"/>
    <property type="project" value="TreeGrafter"/>
</dbReference>
<dbReference type="InterPro" id="IPR013604">
    <property type="entry name" value="7TM_chemorcpt"/>
</dbReference>
<proteinExistence type="predicted"/>
<dbReference type="GO" id="GO:0050909">
    <property type="term" value="P:sensory perception of taste"/>
    <property type="evidence" value="ECO:0007669"/>
    <property type="project" value="InterPro"/>
</dbReference>
<evidence type="ECO:0000256" key="4">
    <source>
        <dbReference type="ARBA" id="ARBA00022989"/>
    </source>
</evidence>